<name>A0A1Q2MCN1_9BACT</name>
<dbReference type="EMBL" id="CP019646">
    <property type="protein sequence ID" value="AQQ70430.1"/>
    <property type="molecule type" value="Genomic_DNA"/>
</dbReference>
<feature type="transmembrane region" description="Helical" evidence="1">
    <location>
        <begin position="88"/>
        <end position="110"/>
    </location>
</feature>
<sequence length="206" mass="23327">MFKIVFIISFIAVAALIAAHFLYLSLIRKQRLSVNGFKKLVFIKGSFRSALPGILNLLISLAALGCLVLLALSGFWNPLIKGENISGWLMMAHVPISGAFAVIFVLFALFNAQRMKLNPPLEKYLGRKVEIKCDNYCSRCILRSTFWILVILFVPLVLSILLGMFKIFGTQWQRILMTAHKYTALAFMLFSIIFIYGIMIPDKDKK</sequence>
<dbReference type="RefSeq" id="WP_146682693.1">
    <property type="nucleotide sequence ID" value="NZ_CP019646.1"/>
</dbReference>
<keyword evidence="1" id="KW-1133">Transmembrane helix</keyword>
<feature type="transmembrane region" description="Helical" evidence="1">
    <location>
        <begin position="47"/>
        <end position="76"/>
    </location>
</feature>
<dbReference type="KEGG" id="pbas:SMSP2_00778"/>
<evidence type="ECO:0000256" key="1">
    <source>
        <dbReference type="SAM" id="Phobius"/>
    </source>
</evidence>
<evidence type="ECO:0008006" key="4">
    <source>
        <dbReference type="Google" id="ProtNLM"/>
    </source>
</evidence>
<accession>A0A1Q2MCN1</accession>
<organism evidence="2 3">
    <name type="scientific">Limihaloglobus sulfuriphilus</name>
    <dbReference type="NCBI Taxonomy" id="1851148"/>
    <lineage>
        <taxon>Bacteria</taxon>
        <taxon>Pseudomonadati</taxon>
        <taxon>Planctomycetota</taxon>
        <taxon>Phycisphaerae</taxon>
        <taxon>Sedimentisphaerales</taxon>
        <taxon>Sedimentisphaeraceae</taxon>
        <taxon>Limihaloglobus</taxon>
    </lineage>
</organism>
<evidence type="ECO:0000313" key="2">
    <source>
        <dbReference type="EMBL" id="AQQ70430.1"/>
    </source>
</evidence>
<feature type="transmembrane region" description="Helical" evidence="1">
    <location>
        <begin position="180"/>
        <end position="200"/>
    </location>
</feature>
<feature type="transmembrane region" description="Helical" evidence="1">
    <location>
        <begin position="146"/>
        <end position="168"/>
    </location>
</feature>
<dbReference type="STRING" id="1851148.SMSP2_00778"/>
<reference evidence="3" key="1">
    <citation type="submission" date="2017-02" db="EMBL/GenBank/DDBJ databases">
        <title>Comparative genomics and description of representatives of a novel lineage of planctomycetes thriving in anoxic sediments.</title>
        <authorList>
            <person name="Spring S."/>
            <person name="Bunk B."/>
            <person name="Sproer C."/>
        </authorList>
    </citation>
    <scope>NUCLEOTIDE SEQUENCE [LARGE SCALE GENOMIC DNA]</scope>
    <source>
        <strain evidence="3">SM-Chi-D1</strain>
    </source>
</reference>
<dbReference type="Proteomes" id="UP000188181">
    <property type="component" value="Chromosome"/>
</dbReference>
<feature type="transmembrane region" description="Helical" evidence="1">
    <location>
        <begin position="6"/>
        <end position="26"/>
    </location>
</feature>
<gene>
    <name evidence="2" type="ORF">SMSP2_00778</name>
</gene>
<proteinExistence type="predicted"/>
<keyword evidence="1" id="KW-0472">Membrane</keyword>
<keyword evidence="3" id="KW-1185">Reference proteome</keyword>
<protein>
    <recommendedName>
        <fullName evidence="4">Cytochrome b561 bacterial/Ni-hydrogenase domain-containing protein</fullName>
    </recommendedName>
</protein>
<keyword evidence="1" id="KW-0812">Transmembrane</keyword>
<dbReference type="AlphaFoldDB" id="A0A1Q2MCN1"/>
<evidence type="ECO:0000313" key="3">
    <source>
        <dbReference type="Proteomes" id="UP000188181"/>
    </source>
</evidence>